<organism evidence="1">
    <name type="scientific">Manihot esculenta</name>
    <name type="common">Cassava</name>
    <name type="synonym">Jatropha manihot</name>
    <dbReference type="NCBI Taxonomy" id="3983"/>
    <lineage>
        <taxon>Eukaryota</taxon>
        <taxon>Viridiplantae</taxon>
        <taxon>Streptophyta</taxon>
        <taxon>Embryophyta</taxon>
        <taxon>Tracheophyta</taxon>
        <taxon>Spermatophyta</taxon>
        <taxon>Magnoliopsida</taxon>
        <taxon>eudicotyledons</taxon>
        <taxon>Gunneridae</taxon>
        <taxon>Pentapetalae</taxon>
        <taxon>rosids</taxon>
        <taxon>fabids</taxon>
        <taxon>Malpighiales</taxon>
        <taxon>Euphorbiaceae</taxon>
        <taxon>Crotonoideae</taxon>
        <taxon>Manihoteae</taxon>
        <taxon>Manihot</taxon>
    </lineage>
</organism>
<protein>
    <submittedName>
        <fullName evidence="1">Uncharacterized protein</fullName>
    </submittedName>
</protein>
<dbReference type="EMBL" id="CM004390">
    <property type="protein sequence ID" value="OAY53297.1"/>
    <property type="molecule type" value="Genomic_DNA"/>
</dbReference>
<sequence length="49" mass="5532">MFGSFPASQLMSKFIDSPSLDICFFLRFERKGQDINDVDSSNTSTSQVH</sequence>
<accession>A0A2C9W5A2</accession>
<dbReference type="AlphaFoldDB" id="A0A2C9W5A2"/>
<evidence type="ECO:0000313" key="1">
    <source>
        <dbReference type="EMBL" id="OAY53297.1"/>
    </source>
</evidence>
<name>A0A2C9W5A2_MANES</name>
<proteinExistence type="predicted"/>
<gene>
    <name evidence="1" type="ORF">MANES_04G152600</name>
</gene>
<reference evidence="1" key="1">
    <citation type="submission" date="2016-02" db="EMBL/GenBank/DDBJ databases">
        <title>WGS assembly of Manihot esculenta.</title>
        <authorList>
            <person name="Bredeson J.V."/>
            <person name="Prochnik S.E."/>
            <person name="Lyons J.B."/>
            <person name="Schmutz J."/>
            <person name="Grimwood J."/>
            <person name="Vrebalov J."/>
            <person name="Bart R.S."/>
            <person name="Amuge T."/>
            <person name="Ferguson M.E."/>
            <person name="Green R."/>
            <person name="Putnam N."/>
            <person name="Stites J."/>
            <person name="Rounsley S."/>
            <person name="Rokhsar D.S."/>
        </authorList>
    </citation>
    <scope>NUCLEOTIDE SEQUENCE [LARGE SCALE GENOMIC DNA]</scope>
    <source>
        <tissue evidence="1">Leaf</tissue>
    </source>
</reference>